<keyword evidence="3" id="KW-1185">Reference proteome</keyword>
<dbReference type="InterPro" id="IPR038717">
    <property type="entry name" value="Tc1-like_DDE_dom"/>
</dbReference>
<sequence>MGAVVDGPEQIARSVERSVDSDWRPVAREMGPRLVARLVVDYESSRNASIHVSRATNEWLQRQNISVLPWRACSPELIPMENIWGIIVRQVHANNRQFQSTEELKWAIIEAWRAIDEEHFRNLVSSMPRRPFDVALKQGGAIDY</sequence>
<name>A0A0N4X4G4_HAEPC</name>
<dbReference type="OMA" id="FHNARLT"/>
<dbReference type="GO" id="GO:0003676">
    <property type="term" value="F:nucleic acid binding"/>
    <property type="evidence" value="ECO:0007669"/>
    <property type="project" value="InterPro"/>
</dbReference>
<feature type="domain" description="Tc1-like transposase DDE" evidence="1">
    <location>
        <begin position="47"/>
        <end position="105"/>
    </location>
</feature>
<dbReference type="Gene3D" id="3.30.420.10">
    <property type="entry name" value="Ribonuclease H-like superfamily/Ribonuclease H"/>
    <property type="match status" value="1"/>
</dbReference>
<accession>A0A0N4X4G4</accession>
<dbReference type="Proteomes" id="UP000268014">
    <property type="component" value="Unassembled WGS sequence"/>
</dbReference>
<dbReference type="WBParaSite" id="HPLM_0001925601-mRNA-1">
    <property type="protein sequence ID" value="HPLM_0001925601-mRNA-1"/>
    <property type="gene ID" value="HPLM_0001925601"/>
</dbReference>
<dbReference type="InterPro" id="IPR036397">
    <property type="entry name" value="RNaseH_sf"/>
</dbReference>
<evidence type="ECO:0000259" key="1">
    <source>
        <dbReference type="Pfam" id="PF13358"/>
    </source>
</evidence>
<evidence type="ECO:0000313" key="3">
    <source>
        <dbReference type="Proteomes" id="UP000268014"/>
    </source>
</evidence>
<protein>
    <submittedName>
        <fullName evidence="4">DDE_3 domain-containing protein</fullName>
    </submittedName>
</protein>
<dbReference type="STRING" id="6290.A0A0N4X4G4"/>
<evidence type="ECO:0000313" key="4">
    <source>
        <dbReference type="WBParaSite" id="HPLM_0001925601-mRNA-1"/>
    </source>
</evidence>
<dbReference type="EMBL" id="UZAF01021159">
    <property type="protein sequence ID" value="VDO75996.1"/>
    <property type="molecule type" value="Genomic_DNA"/>
</dbReference>
<dbReference type="OrthoDB" id="106945at2759"/>
<reference evidence="2 3" key="2">
    <citation type="submission" date="2018-11" db="EMBL/GenBank/DDBJ databases">
        <authorList>
            <consortium name="Pathogen Informatics"/>
        </authorList>
    </citation>
    <scope>NUCLEOTIDE SEQUENCE [LARGE SCALE GENOMIC DNA]</scope>
    <source>
        <strain evidence="2 3">MHpl1</strain>
    </source>
</reference>
<organism evidence="4">
    <name type="scientific">Haemonchus placei</name>
    <name type="common">Barber's pole worm</name>
    <dbReference type="NCBI Taxonomy" id="6290"/>
    <lineage>
        <taxon>Eukaryota</taxon>
        <taxon>Metazoa</taxon>
        <taxon>Ecdysozoa</taxon>
        <taxon>Nematoda</taxon>
        <taxon>Chromadorea</taxon>
        <taxon>Rhabditida</taxon>
        <taxon>Rhabditina</taxon>
        <taxon>Rhabditomorpha</taxon>
        <taxon>Strongyloidea</taxon>
        <taxon>Trichostrongylidae</taxon>
        <taxon>Haemonchus</taxon>
    </lineage>
</organism>
<dbReference type="AlphaFoldDB" id="A0A0N4X4G4"/>
<reference evidence="4" key="1">
    <citation type="submission" date="2017-02" db="UniProtKB">
        <authorList>
            <consortium name="WormBaseParasite"/>
        </authorList>
    </citation>
    <scope>IDENTIFICATION</scope>
</reference>
<dbReference type="Pfam" id="PF13358">
    <property type="entry name" value="DDE_3"/>
    <property type="match status" value="1"/>
</dbReference>
<proteinExistence type="predicted"/>
<evidence type="ECO:0000313" key="2">
    <source>
        <dbReference type="EMBL" id="VDO75996.1"/>
    </source>
</evidence>
<gene>
    <name evidence="2" type="ORF">HPLM_LOCUS19248</name>
</gene>